<dbReference type="OrthoDB" id="6921153at2"/>
<dbReference type="Proteomes" id="UP000243207">
    <property type="component" value="Chromosome I"/>
</dbReference>
<dbReference type="PROSITE" id="PS51257">
    <property type="entry name" value="PROKAR_LIPOPROTEIN"/>
    <property type="match status" value="1"/>
</dbReference>
<keyword evidence="2" id="KW-1185">Reference proteome</keyword>
<accession>A0A1H1QJF4</accession>
<gene>
    <name evidence="1" type="ORF">SAMN05216421_1153</name>
</gene>
<dbReference type="STRING" id="487184.SAMN05216421_1153"/>
<evidence type="ECO:0000313" key="1">
    <source>
        <dbReference type="EMBL" id="SDS23631.1"/>
    </source>
</evidence>
<organism evidence="1 2">
    <name type="scientific">Halopseudomonas xinjiangensis</name>
    <dbReference type="NCBI Taxonomy" id="487184"/>
    <lineage>
        <taxon>Bacteria</taxon>
        <taxon>Pseudomonadati</taxon>
        <taxon>Pseudomonadota</taxon>
        <taxon>Gammaproteobacteria</taxon>
        <taxon>Pseudomonadales</taxon>
        <taxon>Pseudomonadaceae</taxon>
        <taxon>Halopseudomonas</taxon>
    </lineage>
</organism>
<dbReference type="InterPro" id="IPR009003">
    <property type="entry name" value="Peptidase_S1_PA"/>
</dbReference>
<dbReference type="Gene3D" id="2.40.10.120">
    <property type="match status" value="1"/>
</dbReference>
<reference evidence="2" key="1">
    <citation type="submission" date="2016-10" db="EMBL/GenBank/DDBJ databases">
        <authorList>
            <person name="Varghese N."/>
            <person name="Submissions S."/>
        </authorList>
    </citation>
    <scope>NUCLEOTIDE SEQUENCE [LARGE SCALE GENOMIC DNA]</scope>
    <source>
        <strain evidence="2">NRRL B-51270</strain>
    </source>
</reference>
<dbReference type="SUPFAM" id="SSF50494">
    <property type="entry name" value="Trypsin-like serine proteases"/>
    <property type="match status" value="1"/>
</dbReference>
<evidence type="ECO:0000313" key="2">
    <source>
        <dbReference type="Proteomes" id="UP000243207"/>
    </source>
</evidence>
<dbReference type="AlphaFoldDB" id="A0A1H1QJF4"/>
<proteinExistence type="predicted"/>
<evidence type="ECO:0008006" key="3">
    <source>
        <dbReference type="Google" id="ProtNLM"/>
    </source>
</evidence>
<dbReference type="Pfam" id="PF13365">
    <property type="entry name" value="Trypsin_2"/>
    <property type="match status" value="1"/>
</dbReference>
<sequence length="221" mass="23907">MNKLHFLPVAVSLGLLSGCNGFTRPLPPGNDYAGSQAIFSGLPAPMVFMGTATQWNDEYAVTAAHIPFTDNVVHRCSTGCDLVFIKRKAKGPVPQWREPVPGEEVVAVGYSGAMLVPVQGTGHAKSTRVLLEDKSSQVAYATHDAPLTVGMSGGPLYGADKAVLGINLGFGLDYQWYSDLDDPNSIGHSKRNSYYLSTDVIRAEWELFQRSLPQNQITQAH</sequence>
<protein>
    <recommendedName>
        <fullName evidence="3">Trypsin-like peptidase domain-containing protein</fullName>
    </recommendedName>
</protein>
<dbReference type="RefSeq" id="WP_157718137.1">
    <property type="nucleotide sequence ID" value="NZ_LT629736.1"/>
</dbReference>
<name>A0A1H1QJF4_9GAMM</name>
<dbReference type="EMBL" id="LT629736">
    <property type="protein sequence ID" value="SDS23631.1"/>
    <property type="molecule type" value="Genomic_DNA"/>
</dbReference>